<dbReference type="SUPFAM" id="SSF51197">
    <property type="entry name" value="Clavaminate synthase-like"/>
    <property type="match status" value="1"/>
</dbReference>
<evidence type="ECO:0000256" key="2">
    <source>
        <dbReference type="ARBA" id="ARBA00006801"/>
    </source>
</evidence>
<dbReference type="PANTHER" id="PTHR12549">
    <property type="entry name" value="JMJC DOMAIN-CONTAINING HISTONE DEMETHYLATION PROTEIN"/>
    <property type="match status" value="1"/>
</dbReference>
<evidence type="ECO:0000259" key="8">
    <source>
        <dbReference type="PROSITE" id="PS50089"/>
    </source>
</evidence>
<evidence type="ECO:0000256" key="6">
    <source>
        <dbReference type="ARBA" id="ARBA00023242"/>
    </source>
</evidence>
<evidence type="ECO:0000259" key="9">
    <source>
        <dbReference type="PROSITE" id="PS51184"/>
    </source>
</evidence>
<dbReference type="InterPro" id="IPR045109">
    <property type="entry name" value="LSDs-like"/>
</dbReference>
<dbReference type="AlphaFoldDB" id="A0A3B6FXZ9"/>
<dbReference type="Gramene" id="TraesCLE_scaffold_011521_01G000100.1">
    <property type="protein sequence ID" value="TraesCLE_scaffold_011521_01G000100.1"/>
    <property type="gene ID" value="TraesCLE_scaffold_011521_01G000100"/>
</dbReference>
<evidence type="ECO:0000256" key="7">
    <source>
        <dbReference type="PROSITE-ProRule" id="PRU00175"/>
    </source>
</evidence>
<keyword evidence="5" id="KW-0804">Transcription</keyword>
<proteinExistence type="inferred from homology"/>
<comment type="subcellular location">
    <subcellularLocation>
        <location evidence="1">Nucleus</location>
    </subcellularLocation>
</comment>
<dbReference type="STRING" id="4565.A0A3B6FXZ9"/>
<dbReference type="GO" id="GO:0003712">
    <property type="term" value="F:transcription coregulator activity"/>
    <property type="evidence" value="ECO:0000318"/>
    <property type="project" value="GO_Central"/>
</dbReference>
<accession>A0A3B6FXZ9</accession>
<dbReference type="GO" id="GO:0031490">
    <property type="term" value="F:chromatin DNA binding"/>
    <property type="evidence" value="ECO:0000318"/>
    <property type="project" value="GO_Central"/>
</dbReference>
<feature type="domain" description="RING-type" evidence="8">
    <location>
        <begin position="51"/>
        <end position="96"/>
    </location>
</feature>
<dbReference type="Pfam" id="PF10497">
    <property type="entry name" value="zf-4CXXC_R1"/>
    <property type="match status" value="1"/>
</dbReference>
<evidence type="ECO:0000313" key="11">
    <source>
        <dbReference type="Proteomes" id="UP000019116"/>
    </source>
</evidence>
<keyword evidence="6" id="KW-0539">Nucleus</keyword>
<dbReference type="OMA" id="ENSEECH"/>
<dbReference type="Gene3D" id="2.60.120.650">
    <property type="entry name" value="Cupin"/>
    <property type="match status" value="1"/>
</dbReference>
<dbReference type="PROSITE" id="PS50089">
    <property type="entry name" value="ZF_RING_2"/>
    <property type="match status" value="1"/>
</dbReference>
<sequence length="709" mass="80824">MECAEQILILSWGHFAEIVDLPAPSRASEIQLSSTESITSQRRKDENSEECHQCRNNTARHVDCSSCKKRYCVRCIKKWYSNLIEDHVKNRCPCCHNNCNCMDCLQSDIMHKIDKWNVSHEDRIKFAHRTIYFLLPWLKKLHEDQIQEKRIQAIIDVIKYEVNKKTFSYISFPICKTCHNYCRTCIVDLYRGCECGHYDLCLSCCQELRDGSLVKKDKKLRAKPNGSILCPPKAAGGCRCRGHALKLKGIFKENFISDLLEKTNSVVDKRMLEEGGSKCFCLTKSGEINTNTSRQAACRKNPIDNYIYCPTAKDVQSGALEHFQEHWLKGEPVIVCDVLGSTSGLSWEPTVMHRGLRKKKNKNGDQRLTVEAIECLTGCEVGINICRFFEGYSYGAVGPEDLPIGLKLKDWPPHSTFGEELPRHDAEFRSALPFREYTDPICGPLNLAVRLPKDVKKPDLGPKTYIAYGFAQELGIGDSLTYLHCDVADAVNVLVHTHGTKLKLQRLTAIEKRKDSLLNEERTRNLQASPDHSDVGIKVDVSLIKPEPKDDGLPFVEGDQPEGGALWDIFRREDVGILEEYLTAHAGEFRNNSELVKQVTDPIHDHCFYLTKEHKRKLKEQYGVEPWTFEQKLGEAVFIPTGCPHQVRNLKSCTKVALDFVSPENFEECIKYTNKIRELPNNHMVNEDKLEVKKIAIHALRHAVDYIIG</sequence>
<dbReference type="PROSITE" id="PS51184">
    <property type="entry name" value="JMJC"/>
    <property type="match status" value="1"/>
</dbReference>
<dbReference type="GO" id="GO:0008270">
    <property type="term" value="F:zinc ion binding"/>
    <property type="evidence" value="ECO:0007669"/>
    <property type="project" value="UniProtKB-KW"/>
</dbReference>
<keyword evidence="11" id="KW-1185">Reference proteome</keyword>
<dbReference type="Gramene" id="TraesCS3B02G557600.1">
    <property type="protein sequence ID" value="TraesCS3B02G557600.1"/>
    <property type="gene ID" value="TraesCS3B02G557600"/>
</dbReference>
<dbReference type="Proteomes" id="UP000019116">
    <property type="component" value="Chromosome 3B"/>
</dbReference>
<feature type="domain" description="JmjC" evidence="9">
    <location>
        <begin position="410"/>
        <end position="677"/>
    </location>
</feature>
<evidence type="ECO:0000256" key="3">
    <source>
        <dbReference type="ARBA" id="ARBA00022723"/>
    </source>
</evidence>
<dbReference type="EnsemblPlants" id="TraesCS3B02G557600.1">
    <property type="protein sequence ID" value="TraesCS3B02G557600.1"/>
    <property type="gene ID" value="TraesCS3B02G557600"/>
</dbReference>
<dbReference type="Pfam" id="PF02373">
    <property type="entry name" value="JmjC"/>
    <property type="match status" value="1"/>
</dbReference>
<dbReference type="Gramene" id="TraesCS3B03G1390400.1">
    <property type="protein sequence ID" value="TraesCS3B03G1390400.1.CDS"/>
    <property type="gene ID" value="TraesCS3B03G1390400"/>
</dbReference>
<evidence type="ECO:0000256" key="5">
    <source>
        <dbReference type="ARBA" id="ARBA00023163"/>
    </source>
</evidence>
<dbReference type="InterPro" id="IPR018866">
    <property type="entry name" value="Znf-4CXXC_R1"/>
</dbReference>
<dbReference type="Gramene" id="TraesWEE_scaffold_034511_01G000100.1">
    <property type="protein sequence ID" value="TraesWEE_scaffold_034511_01G000100.1"/>
    <property type="gene ID" value="TraesWEE_scaffold_034511_01G000100"/>
</dbReference>
<reference evidence="10" key="1">
    <citation type="submission" date="2018-08" db="EMBL/GenBank/DDBJ databases">
        <authorList>
            <person name="Rossello M."/>
        </authorList>
    </citation>
    <scope>NUCLEOTIDE SEQUENCE [LARGE SCALE GENOMIC DNA]</scope>
    <source>
        <strain evidence="10">cv. Chinese Spring</strain>
    </source>
</reference>
<dbReference type="GO" id="GO:0006357">
    <property type="term" value="P:regulation of transcription by RNA polymerase II"/>
    <property type="evidence" value="ECO:0000318"/>
    <property type="project" value="GO_Central"/>
</dbReference>
<dbReference type="SMART" id="SM00558">
    <property type="entry name" value="JmjC"/>
    <property type="match status" value="1"/>
</dbReference>
<dbReference type="OrthoDB" id="1667110at2759"/>
<dbReference type="SMR" id="A0A3B6FXZ9"/>
<dbReference type="PANTHER" id="PTHR12549:SF11">
    <property type="entry name" value="LYSINE-SPECIFIC DEMETHYLASE JMJ25"/>
    <property type="match status" value="1"/>
</dbReference>
<keyword evidence="7" id="KW-0862">Zinc</keyword>
<evidence type="ECO:0000256" key="4">
    <source>
        <dbReference type="ARBA" id="ARBA00023015"/>
    </source>
</evidence>
<keyword evidence="4" id="KW-0805">Transcription regulation</keyword>
<dbReference type="Gramene" id="TraesCAD_scaffold_080604_01G000100.1">
    <property type="protein sequence ID" value="TraesCAD_scaffold_080604_01G000100.1"/>
    <property type="gene ID" value="TraesCAD_scaffold_080604_01G000100"/>
</dbReference>
<dbReference type="InterPro" id="IPR001841">
    <property type="entry name" value="Znf_RING"/>
</dbReference>
<name>A0A3B6FXZ9_WHEAT</name>
<keyword evidence="3" id="KW-0479">Metal-binding</keyword>
<dbReference type="GO" id="GO:0000785">
    <property type="term" value="C:chromatin"/>
    <property type="evidence" value="ECO:0000318"/>
    <property type="project" value="GO_Central"/>
</dbReference>
<organism evidence="10">
    <name type="scientific">Triticum aestivum</name>
    <name type="common">Wheat</name>
    <dbReference type="NCBI Taxonomy" id="4565"/>
    <lineage>
        <taxon>Eukaryota</taxon>
        <taxon>Viridiplantae</taxon>
        <taxon>Streptophyta</taxon>
        <taxon>Embryophyta</taxon>
        <taxon>Tracheophyta</taxon>
        <taxon>Spermatophyta</taxon>
        <taxon>Magnoliopsida</taxon>
        <taxon>Liliopsida</taxon>
        <taxon>Poales</taxon>
        <taxon>Poaceae</taxon>
        <taxon>BOP clade</taxon>
        <taxon>Pooideae</taxon>
        <taxon>Triticodae</taxon>
        <taxon>Triticeae</taxon>
        <taxon>Triticinae</taxon>
        <taxon>Triticum</taxon>
    </lineage>
</organism>
<comment type="similarity">
    <text evidence="2">Belongs to the JARID1 histone demethylase family.</text>
</comment>
<dbReference type="InterPro" id="IPR003347">
    <property type="entry name" value="JmjC_dom"/>
</dbReference>
<dbReference type="Gramene" id="TraesRN3B0101396700.1">
    <property type="protein sequence ID" value="TraesRN3B0101396700.1"/>
    <property type="gene ID" value="TraesRN3B0101396700"/>
</dbReference>
<dbReference type="Gramene" id="TraesROB_scaffold_024224_01G000100.1">
    <property type="protein sequence ID" value="TraesROB_scaffold_024224_01G000100.1"/>
    <property type="gene ID" value="TraesROB_scaffold_024224_01G000100"/>
</dbReference>
<evidence type="ECO:0000313" key="10">
    <source>
        <dbReference type="EnsemblPlants" id="TraesCS3B02G557600.1"/>
    </source>
</evidence>
<reference evidence="10" key="2">
    <citation type="submission" date="2018-10" db="UniProtKB">
        <authorList>
            <consortium name="EnsemblPlants"/>
        </authorList>
    </citation>
    <scope>IDENTIFICATION</scope>
</reference>
<dbReference type="GO" id="GO:0000118">
    <property type="term" value="C:histone deacetylase complex"/>
    <property type="evidence" value="ECO:0000318"/>
    <property type="project" value="GO_Central"/>
</dbReference>
<protein>
    <recommendedName>
        <fullName evidence="12">JmjC domain-containing protein</fullName>
    </recommendedName>
</protein>
<evidence type="ECO:0008006" key="12">
    <source>
        <dbReference type="Google" id="ProtNLM"/>
    </source>
</evidence>
<dbReference type="GO" id="GO:0032454">
    <property type="term" value="F:histone H3K9 demethylase activity"/>
    <property type="evidence" value="ECO:0000318"/>
    <property type="project" value="GO_Central"/>
</dbReference>
<evidence type="ECO:0000256" key="1">
    <source>
        <dbReference type="ARBA" id="ARBA00004123"/>
    </source>
</evidence>
<keyword evidence="7" id="KW-0863">Zinc-finger</keyword>
<dbReference type="CDD" id="cd02980">
    <property type="entry name" value="TRX_Fd_family"/>
    <property type="match status" value="1"/>
</dbReference>